<dbReference type="PANTHER" id="PTHR43790:SF9">
    <property type="entry name" value="GALACTOFURANOSE TRANSPORTER ATP-BINDING PROTEIN YTFR"/>
    <property type="match status" value="1"/>
</dbReference>
<evidence type="ECO:0000313" key="6">
    <source>
        <dbReference type="EMBL" id="NOV00050.1"/>
    </source>
</evidence>
<dbReference type="InterPro" id="IPR017871">
    <property type="entry name" value="ABC_transporter-like_CS"/>
</dbReference>
<dbReference type="Pfam" id="PF00005">
    <property type="entry name" value="ABC_tran"/>
    <property type="match status" value="2"/>
</dbReference>
<reference evidence="6 7" key="1">
    <citation type="submission" date="2019-10" db="EMBL/GenBank/DDBJ databases">
        <title>Description of Paenibacillus pedi sp. nov.</title>
        <authorList>
            <person name="Carlier A."/>
            <person name="Qi S."/>
        </authorList>
    </citation>
    <scope>NUCLEOTIDE SEQUENCE [LARGE SCALE GENOMIC DNA]</scope>
    <source>
        <strain evidence="6 7">LMG 31457</strain>
    </source>
</reference>
<dbReference type="Proteomes" id="UP000618579">
    <property type="component" value="Unassembled WGS sequence"/>
</dbReference>
<dbReference type="SMART" id="SM00382">
    <property type="entry name" value="AAA"/>
    <property type="match status" value="2"/>
</dbReference>
<protein>
    <submittedName>
        <fullName evidence="6">ATP-binding cassette domain-containing protein</fullName>
    </submittedName>
</protein>
<evidence type="ECO:0000259" key="5">
    <source>
        <dbReference type="PROSITE" id="PS50893"/>
    </source>
</evidence>
<dbReference type="SUPFAM" id="SSF52540">
    <property type="entry name" value="P-loop containing nucleoside triphosphate hydrolases"/>
    <property type="match status" value="2"/>
</dbReference>
<keyword evidence="2" id="KW-0677">Repeat</keyword>
<feature type="domain" description="ABC transporter" evidence="5">
    <location>
        <begin position="1"/>
        <end position="235"/>
    </location>
</feature>
<dbReference type="InterPro" id="IPR027417">
    <property type="entry name" value="P-loop_NTPase"/>
</dbReference>
<evidence type="ECO:0000313" key="7">
    <source>
        <dbReference type="Proteomes" id="UP000618579"/>
    </source>
</evidence>
<proteinExistence type="predicted"/>
<dbReference type="InterPro" id="IPR003593">
    <property type="entry name" value="AAA+_ATPase"/>
</dbReference>
<dbReference type="EMBL" id="WHNZ01000016">
    <property type="protein sequence ID" value="NOV00050.1"/>
    <property type="molecule type" value="Genomic_DNA"/>
</dbReference>
<organism evidence="6 7">
    <name type="scientific">Paenibacillus planticolens</name>
    <dbReference type="NCBI Taxonomy" id="2654976"/>
    <lineage>
        <taxon>Bacteria</taxon>
        <taxon>Bacillati</taxon>
        <taxon>Bacillota</taxon>
        <taxon>Bacilli</taxon>
        <taxon>Bacillales</taxon>
        <taxon>Paenibacillaceae</taxon>
        <taxon>Paenibacillus</taxon>
    </lineage>
</organism>
<keyword evidence="4 6" id="KW-0067">ATP-binding</keyword>
<evidence type="ECO:0000256" key="1">
    <source>
        <dbReference type="ARBA" id="ARBA00022448"/>
    </source>
</evidence>
<dbReference type="CDD" id="cd03216">
    <property type="entry name" value="ABC_Carb_Monos_I"/>
    <property type="match status" value="1"/>
</dbReference>
<dbReference type="InterPro" id="IPR003439">
    <property type="entry name" value="ABC_transporter-like_ATP-bd"/>
</dbReference>
<keyword evidence="3" id="KW-0547">Nucleotide-binding</keyword>
<dbReference type="GO" id="GO:0005524">
    <property type="term" value="F:ATP binding"/>
    <property type="evidence" value="ECO:0007669"/>
    <property type="project" value="UniProtKB-KW"/>
</dbReference>
<dbReference type="CDD" id="cd03215">
    <property type="entry name" value="ABC_Carb_Monos_II"/>
    <property type="match status" value="1"/>
</dbReference>
<gene>
    <name evidence="6" type="ORF">GC097_08480</name>
</gene>
<feature type="domain" description="ABC transporter" evidence="5">
    <location>
        <begin position="246"/>
        <end position="489"/>
    </location>
</feature>
<dbReference type="PANTHER" id="PTHR43790">
    <property type="entry name" value="CARBOHYDRATE TRANSPORT ATP-BINDING PROTEIN MG119-RELATED"/>
    <property type="match status" value="1"/>
</dbReference>
<keyword evidence="1" id="KW-0813">Transport</keyword>
<sequence length="492" mass="54446">MKNISKTFNGMSALDNVNLVLKRGEVLALVGENGAGKSTLMKILAGIHEPDEGEILLDGKQVKIHSPTSSQKLGIGIIHQELNLISHMTVAENVFLGREPRKLGVFTDKESMVAETRQLLESFHLDLDPNAKIHSLSIGQQQIVEIVKALSLDASILIMDEPTAVLEERESARLFELIRKFKARGTSIIYISHRLNELRLFCDTVTVMRDGQNVAALPMSELTERSIANLMVGRELNELFPSKASKFGEEVLKVENLSLKPYFNNVNFSVRKGEVVGFSGLVGAGRTELARTLFGDWKPDTGRIYWKGKQVHLRNPVDAVALGFGFATEDRKQSGLFLDMSITQNITIAVPRKVSKWQVINRKTEDQTVDRKVKELNIKANKVTQPVKSLSGGNQQKVVIAKWLATDCELFILDEPTRGIDVGAKSEIYHLISRFAAEGKAVIVISSELPELLGLCNRILVMHRGTIHGELDHTEANEQKIMALAAGIAEGM</sequence>
<dbReference type="PROSITE" id="PS50893">
    <property type="entry name" value="ABC_TRANSPORTER_2"/>
    <property type="match status" value="2"/>
</dbReference>
<evidence type="ECO:0000256" key="4">
    <source>
        <dbReference type="ARBA" id="ARBA00022840"/>
    </source>
</evidence>
<name>A0ABX1ZLZ6_9BACL</name>
<keyword evidence="7" id="KW-1185">Reference proteome</keyword>
<evidence type="ECO:0000256" key="3">
    <source>
        <dbReference type="ARBA" id="ARBA00022741"/>
    </source>
</evidence>
<evidence type="ECO:0000256" key="2">
    <source>
        <dbReference type="ARBA" id="ARBA00022737"/>
    </source>
</evidence>
<dbReference type="Gene3D" id="3.40.50.300">
    <property type="entry name" value="P-loop containing nucleotide triphosphate hydrolases"/>
    <property type="match status" value="2"/>
</dbReference>
<dbReference type="PROSITE" id="PS00211">
    <property type="entry name" value="ABC_TRANSPORTER_1"/>
    <property type="match status" value="1"/>
</dbReference>
<dbReference type="InterPro" id="IPR050107">
    <property type="entry name" value="ABC_carbohydrate_import_ATPase"/>
</dbReference>
<comment type="caution">
    <text evidence="6">The sequence shown here is derived from an EMBL/GenBank/DDBJ whole genome shotgun (WGS) entry which is preliminary data.</text>
</comment>
<accession>A0ABX1ZLZ6</accession>